<evidence type="ECO:0000313" key="1">
    <source>
        <dbReference type="EMBL" id="MBJ6799194.1"/>
    </source>
</evidence>
<comment type="caution">
    <text evidence="1">The sequence shown here is derived from an EMBL/GenBank/DDBJ whole genome shotgun (WGS) entry which is preliminary data.</text>
</comment>
<gene>
    <name evidence="1" type="ORF">JFN90_03475</name>
</gene>
<accession>A0ABS0YMQ0</accession>
<organism evidence="1 2">
    <name type="scientific">Geomonas propionica</name>
    <dbReference type="NCBI Taxonomy" id="2798582"/>
    <lineage>
        <taxon>Bacteria</taxon>
        <taxon>Pseudomonadati</taxon>
        <taxon>Thermodesulfobacteriota</taxon>
        <taxon>Desulfuromonadia</taxon>
        <taxon>Geobacterales</taxon>
        <taxon>Geobacteraceae</taxon>
        <taxon>Geomonas</taxon>
    </lineage>
</organism>
<dbReference type="Proteomes" id="UP000641025">
    <property type="component" value="Unassembled WGS sequence"/>
</dbReference>
<keyword evidence="2" id="KW-1185">Reference proteome</keyword>
<dbReference type="EMBL" id="JAEMHK010000002">
    <property type="protein sequence ID" value="MBJ6799194.1"/>
    <property type="molecule type" value="Genomic_DNA"/>
</dbReference>
<proteinExistence type="predicted"/>
<evidence type="ECO:0000313" key="2">
    <source>
        <dbReference type="Proteomes" id="UP000641025"/>
    </source>
</evidence>
<name>A0ABS0YMQ0_9BACT</name>
<protein>
    <submittedName>
        <fullName evidence="1">Uncharacterized protein</fullName>
    </submittedName>
</protein>
<reference evidence="1 2" key="1">
    <citation type="submission" date="2020-12" db="EMBL/GenBank/DDBJ databases">
        <title>Geomonas sp. Red259, isolated from paddy soil.</title>
        <authorList>
            <person name="Xu Z."/>
            <person name="Zhang Z."/>
            <person name="Masuda Y."/>
            <person name="Itoh H."/>
            <person name="Senoo K."/>
        </authorList>
    </citation>
    <scope>NUCLEOTIDE SEQUENCE [LARGE SCALE GENOMIC DNA]</scope>
    <source>
        <strain evidence="1 2">Red259</strain>
    </source>
</reference>
<sequence>MQRRIKRDFRRGGPKDFLSFNLNVRHSLTNNLNYPDSAWGASLALRQQHAEKVTALETAYRLASNGDRILIRERDKLMEELILILDEMASFLEALSTRNPDALYTTGFSIAQERRNHRRTRLPLTSPLDFMVTNTGEPRKAVASASSAPGAYNHEIHINTKDPAVETDWFHKSMFPDAKNMVLENLNTGNTFFRMRHHGPDGPGPWSSITSVLIT</sequence>